<sequence length="159" mass="18258">MASKLVKYFFYLYLLMLVGCTTTTSPLQEKEKSLVGNWKKPVDNGQVQGWYMEFHEDRTGVFGPAINVHGKVGIEPYMSFLMKDWRIQNDTLSIQFEMRSGYALYGPDGKKVENDKPGFARYIVWEASDTVLVLEDLIGEFPGMKDRLIKSEKLELLSN</sequence>
<protein>
    <submittedName>
        <fullName evidence="1">Uncharacterized protein</fullName>
    </submittedName>
</protein>
<dbReference type="Proteomes" id="UP000611723">
    <property type="component" value="Unassembled WGS sequence"/>
</dbReference>
<keyword evidence="2" id="KW-1185">Reference proteome</keyword>
<gene>
    <name evidence="1" type="ORF">JKA74_18060</name>
</gene>
<dbReference type="EMBL" id="JAEQBW010000012">
    <property type="protein sequence ID" value="MBK6266954.1"/>
    <property type="molecule type" value="Genomic_DNA"/>
</dbReference>
<evidence type="ECO:0000313" key="2">
    <source>
        <dbReference type="Proteomes" id="UP000611723"/>
    </source>
</evidence>
<dbReference type="PROSITE" id="PS51257">
    <property type="entry name" value="PROKAR_LIPOPROTEIN"/>
    <property type="match status" value="1"/>
</dbReference>
<dbReference type="RefSeq" id="WP_201432636.1">
    <property type="nucleotide sequence ID" value="NZ_JAEQBW010000012.1"/>
</dbReference>
<proteinExistence type="predicted"/>
<reference evidence="1" key="1">
    <citation type="submission" date="2021-01" db="EMBL/GenBank/DDBJ databases">
        <title>Marivirga aurantiaca sp. nov., isolated from intertidal surface sediments.</title>
        <authorList>
            <person name="Zhang M."/>
        </authorList>
    </citation>
    <scope>NUCLEOTIDE SEQUENCE</scope>
    <source>
        <strain evidence="1">S37H4</strain>
    </source>
</reference>
<evidence type="ECO:0000313" key="1">
    <source>
        <dbReference type="EMBL" id="MBK6266954.1"/>
    </source>
</evidence>
<comment type="caution">
    <text evidence="1">The sequence shown here is derived from an EMBL/GenBank/DDBJ whole genome shotgun (WGS) entry which is preliminary data.</text>
</comment>
<accession>A0A934X126</accession>
<organism evidence="1 2">
    <name type="scientific">Marivirga aurantiaca</name>
    <dbReference type="NCBI Taxonomy" id="2802615"/>
    <lineage>
        <taxon>Bacteria</taxon>
        <taxon>Pseudomonadati</taxon>
        <taxon>Bacteroidota</taxon>
        <taxon>Cytophagia</taxon>
        <taxon>Cytophagales</taxon>
        <taxon>Marivirgaceae</taxon>
        <taxon>Marivirga</taxon>
    </lineage>
</organism>
<dbReference type="AlphaFoldDB" id="A0A934X126"/>
<name>A0A934X126_9BACT</name>